<reference evidence="2" key="2">
    <citation type="journal article" date="2015" name="Data Brief">
        <title>Shoot transcriptome of the giant reed, Arundo donax.</title>
        <authorList>
            <person name="Barrero R.A."/>
            <person name="Guerrero F.D."/>
            <person name="Moolhuijzen P."/>
            <person name="Goolsby J.A."/>
            <person name="Tidwell J."/>
            <person name="Bellgard S.E."/>
            <person name="Bellgard M.I."/>
        </authorList>
    </citation>
    <scope>NUCLEOTIDE SEQUENCE</scope>
    <source>
        <tissue evidence="2">Shoot tissue taken approximately 20 cm above the soil surface</tissue>
    </source>
</reference>
<protein>
    <submittedName>
        <fullName evidence="2">Uncharacterized protein</fullName>
    </submittedName>
</protein>
<keyword evidence="1" id="KW-0732">Signal</keyword>
<accession>A0A0A9GHR2</accession>
<dbReference type="EMBL" id="GBRH01177678">
    <property type="protein sequence ID" value="JAE20218.1"/>
    <property type="molecule type" value="Transcribed_RNA"/>
</dbReference>
<organism evidence="2">
    <name type="scientific">Arundo donax</name>
    <name type="common">Giant reed</name>
    <name type="synonym">Donax arundinaceus</name>
    <dbReference type="NCBI Taxonomy" id="35708"/>
    <lineage>
        <taxon>Eukaryota</taxon>
        <taxon>Viridiplantae</taxon>
        <taxon>Streptophyta</taxon>
        <taxon>Embryophyta</taxon>
        <taxon>Tracheophyta</taxon>
        <taxon>Spermatophyta</taxon>
        <taxon>Magnoliopsida</taxon>
        <taxon>Liliopsida</taxon>
        <taxon>Poales</taxon>
        <taxon>Poaceae</taxon>
        <taxon>PACMAD clade</taxon>
        <taxon>Arundinoideae</taxon>
        <taxon>Arundineae</taxon>
        <taxon>Arundo</taxon>
    </lineage>
</organism>
<feature type="signal peptide" evidence="1">
    <location>
        <begin position="1"/>
        <end position="32"/>
    </location>
</feature>
<dbReference type="AlphaFoldDB" id="A0A0A9GHR2"/>
<reference evidence="2" key="1">
    <citation type="submission" date="2014-09" db="EMBL/GenBank/DDBJ databases">
        <authorList>
            <person name="Magalhaes I.L.F."/>
            <person name="Oliveira U."/>
            <person name="Santos F.R."/>
            <person name="Vidigal T.H.D.A."/>
            <person name="Brescovit A.D."/>
            <person name="Santos A.J."/>
        </authorList>
    </citation>
    <scope>NUCLEOTIDE SEQUENCE</scope>
    <source>
        <tissue evidence="2">Shoot tissue taken approximately 20 cm above the soil surface</tissue>
    </source>
</reference>
<sequence>MRAFLPLFVFRFVSFCFVLFCIGSLAVREVSSETPPPPSFGEDGSLWMVTSTRERIYVSQSGLAKLFQNYGFFYKNHSGSVQ</sequence>
<evidence type="ECO:0000313" key="2">
    <source>
        <dbReference type="EMBL" id="JAE20218.1"/>
    </source>
</evidence>
<proteinExistence type="predicted"/>
<name>A0A0A9GHR2_ARUDO</name>
<evidence type="ECO:0000256" key="1">
    <source>
        <dbReference type="SAM" id="SignalP"/>
    </source>
</evidence>
<feature type="chain" id="PRO_5002044930" evidence="1">
    <location>
        <begin position="33"/>
        <end position="82"/>
    </location>
</feature>